<gene>
    <name evidence="1" type="ORF">QM089_15815</name>
</gene>
<accession>A0AAE4Q2C0</accession>
<dbReference type="PANTHER" id="PTHR42999">
    <property type="entry name" value="ANTIBIOTIC RESISTANCE PROTEIN MCBG"/>
    <property type="match status" value="1"/>
</dbReference>
<name>A0AAE4Q2C0_9GAMM</name>
<dbReference type="Gene3D" id="2.160.20.80">
    <property type="entry name" value="E3 ubiquitin-protein ligase SopA"/>
    <property type="match status" value="1"/>
</dbReference>
<reference evidence="1" key="1">
    <citation type="submission" date="2023-05" db="EMBL/GenBank/DDBJ databases">
        <title>Colonisation of extended spectrum b-lactamase- and carbapenemase-producing bacteria on hospital surfaces from low- and middle-income countries.</title>
        <authorList>
            <person name="Nieto-Rosado M."/>
            <person name="Sands K."/>
            <person name="Iregbu K."/>
            <person name="Zahra R."/>
            <person name="Mazarati J.B."/>
            <person name="Mehtar S."/>
            <person name="Barnards-Group B."/>
            <person name="Walsh T.R."/>
        </authorList>
    </citation>
    <scope>NUCLEOTIDE SEQUENCE</scope>
    <source>
        <strain evidence="1">PP-E493</strain>
    </source>
</reference>
<evidence type="ECO:0000313" key="1">
    <source>
        <dbReference type="EMBL" id="MDV5391685.1"/>
    </source>
</evidence>
<dbReference type="AlphaFoldDB" id="A0AAE4Q2C0"/>
<protein>
    <submittedName>
        <fullName evidence="1">Pentapeptide repeat-containing protein</fullName>
    </submittedName>
</protein>
<comment type="caution">
    <text evidence="1">The sequence shown here is derived from an EMBL/GenBank/DDBJ whole genome shotgun (WGS) entry which is preliminary data.</text>
</comment>
<dbReference type="Proteomes" id="UP001187859">
    <property type="component" value="Unassembled WGS sequence"/>
</dbReference>
<dbReference type="PANTHER" id="PTHR42999:SF1">
    <property type="entry name" value="PENTAPEPTIDE REPEAT-CONTAINING PROTEIN"/>
    <property type="match status" value="1"/>
</dbReference>
<dbReference type="RefSeq" id="WP_037430675.1">
    <property type="nucleotide sequence ID" value="NZ_AP026732.1"/>
</dbReference>
<organism evidence="1 2">
    <name type="scientific">Shewanella xiamenensis</name>
    <dbReference type="NCBI Taxonomy" id="332186"/>
    <lineage>
        <taxon>Bacteria</taxon>
        <taxon>Pseudomonadati</taxon>
        <taxon>Pseudomonadota</taxon>
        <taxon>Gammaproteobacteria</taxon>
        <taxon>Alteromonadales</taxon>
        <taxon>Shewanellaceae</taxon>
        <taxon>Shewanella</taxon>
    </lineage>
</organism>
<dbReference type="InterPro" id="IPR052949">
    <property type="entry name" value="PA_immunity-related"/>
</dbReference>
<dbReference type="InterPro" id="IPR001646">
    <property type="entry name" value="5peptide_repeat"/>
</dbReference>
<sequence>MTTDAKTPMMARAASQGRYFFSQQFIALAESQSQWQDLEFEECEFYDCQFSDSTFRNCKFIDCRFVGCNLSLLKVPLSQFNGVRFEECKLVGIDWTRAAWPRLSFAAPFSFRTCILNDCSFMGLKLDEMVLEGCKAQDVDFREGKFNRANFSYSDFRHSLFGRTELMEADFSEATDYDIDIFNNKIKGAKFSRDEAIRLLNGLDITLVD</sequence>
<dbReference type="Pfam" id="PF13576">
    <property type="entry name" value="Pentapeptide_3"/>
    <property type="match status" value="1"/>
</dbReference>
<evidence type="ECO:0000313" key="2">
    <source>
        <dbReference type="Proteomes" id="UP001187859"/>
    </source>
</evidence>
<proteinExistence type="predicted"/>
<dbReference type="Pfam" id="PF13599">
    <property type="entry name" value="Pentapeptide_4"/>
    <property type="match status" value="1"/>
</dbReference>
<dbReference type="EMBL" id="JASGOQ010000001">
    <property type="protein sequence ID" value="MDV5391685.1"/>
    <property type="molecule type" value="Genomic_DNA"/>
</dbReference>
<dbReference type="SUPFAM" id="SSF141571">
    <property type="entry name" value="Pentapeptide repeat-like"/>
    <property type="match status" value="1"/>
</dbReference>